<evidence type="ECO:0008006" key="15">
    <source>
        <dbReference type="Google" id="ProtNLM"/>
    </source>
</evidence>
<dbReference type="PIRSF" id="PIRSF000144">
    <property type="entry name" value="CbbBc"/>
    <property type="match status" value="1"/>
</dbReference>
<keyword evidence="9" id="KW-0411">Iron-sulfur</keyword>
<feature type="domain" description="Molybdopterin dinucleotide-binding" evidence="12">
    <location>
        <begin position="658"/>
        <end position="763"/>
    </location>
</feature>
<dbReference type="Pfam" id="PF00384">
    <property type="entry name" value="Molybdopterin"/>
    <property type="match status" value="1"/>
</dbReference>
<dbReference type="InterPro" id="IPR037951">
    <property type="entry name" value="MopB_CT_YdeP"/>
</dbReference>
<dbReference type="PANTHER" id="PTHR43105:SF4">
    <property type="entry name" value="PROTEIN YDEP"/>
    <property type="match status" value="1"/>
</dbReference>
<comment type="cofactor">
    <cofactor evidence="1">
        <name>Mo-bis(molybdopterin guanine dinucleotide)</name>
        <dbReference type="ChEBI" id="CHEBI:60539"/>
    </cofactor>
</comment>
<dbReference type="SUPFAM" id="SSF53706">
    <property type="entry name" value="Formate dehydrogenase/DMSO reductase, domains 1-3"/>
    <property type="match status" value="1"/>
</dbReference>
<dbReference type="GO" id="GO:0030151">
    <property type="term" value="F:molybdenum ion binding"/>
    <property type="evidence" value="ECO:0007669"/>
    <property type="project" value="InterPro"/>
</dbReference>
<keyword evidence="8" id="KW-0408">Iron</keyword>
<accession>A0A2L0FBR1</accession>
<dbReference type="RefSeq" id="WP_104986819.1">
    <property type="nucleotide sequence ID" value="NZ_CP012673.1"/>
</dbReference>
<dbReference type="Pfam" id="PF01568">
    <property type="entry name" value="Molydop_binding"/>
    <property type="match status" value="1"/>
</dbReference>
<dbReference type="EMBL" id="CP012673">
    <property type="protein sequence ID" value="AUX49046.1"/>
    <property type="molecule type" value="Genomic_DNA"/>
</dbReference>
<dbReference type="GO" id="GO:0016020">
    <property type="term" value="C:membrane"/>
    <property type="evidence" value="ECO:0007669"/>
    <property type="project" value="TreeGrafter"/>
</dbReference>
<feature type="domain" description="Molybdopterin oxidoreductase" evidence="11">
    <location>
        <begin position="131"/>
        <end position="503"/>
    </location>
</feature>
<organism evidence="13 14">
    <name type="scientific">Sorangium cellulosum</name>
    <name type="common">Polyangium cellulosum</name>
    <dbReference type="NCBI Taxonomy" id="56"/>
    <lineage>
        <taxon>Bacteria</taxon>
        <taxon>Pseudomonadati</taxon>
        <taxon>Myxococcota</taxon>
        <taxon>Polyangia</taxon>
        <taxon>Polyangiales</taxon>
        <taxon>Polyangiaceae</taxon>
        <taxon>Sorangium</taxon>
    </lineage>
</organism>
<comment type="similarity">
    <text evidence="3">Belongs to the prokaryotic molybdopterin-containing oxidoreductase family.</text>
</comment>
<dbReference type="CDD" id="cd02787">
    <property type="entry name" value="MopB_CT_ydeP"/>
    <property type="match status" value="1"/>
</dbReference>
<dbReference type="GO" id="GO:0051539">
    <property type="term" value="F:4 iron, 4 sulfur cluster binding"/>
    <property type="evidence" value="ECO:0007669"/>
    <property type="project" value="UniProtKB-KW"/>
</dbReference>
<keyword evidence="4" id="KW-0004">4Fe-4S</keyword>
<dbReference type="InterPro" id="IPR010046">
    <property type="entry name" value="Mopterin_OxRdtse_a_bac"/>
</dbReference>
<evidence type="ECO:0000256" key="9">
    <source>
        <dbReference type="ARBA" id="ARBA00023014"/>
    </source>
</evidence>
<evidence type="ECO:0000256" key="5">
    <source>
        <dbReference type="ARBA" id="ARBA00022505"/>
    </source>
</evidence>
<dbReference type="GO" id="GO:0008863">
    <property type="term" value="F:formate dehydrogenase (NAD+) activity"/>
    <property type="evidence" value="ECO:0007669"/>
    <property type="project" value="InterPro"/>
</dbReference>
<dbReference type="OrthoDB" id="9757870at2"/>
<dbReference type="Gene3D" id="2.40.40.20">
    <property type="match status" value="1"/>
</dbReference>
<feature type="region of interest" description="Disordered" evidence="10">
    <location>
        <begin position="1"/>
        <end position="32"/>
    </location>
</feature>
<dbReference type="PANTHER" id="PTHR43105">
    <property type="entry name" value="RESPIRATORY NITRATE REDUCTASE"/>
    <property type="match status" value="1"/>
</dbReference>
<proteinExistence type="inferred from homology"/>
<gene>
    <name evidence="13" type="ORF">SOCE26_105910</name>
</gene>
<dbReference type="NCBIfam" id="TIGR01701">
    <property type="entry name" value="Fdhalpha-like"/>
    <property type="match status" value="1"/>
</dbReference>
<keyword evidence="6" id="KW-0479">Metal-binding</keyword>
<evidence type="ECO:0000313" key="14">
    <source>
        <dbReference type="Proteomes" id="UP000238348"/>
    </source>
</evidence>
<keyword evidence="5" id="KW-0500">Molybdenum</keyword>
<evidence type="ECO:0000256" key="1">
    <source>
        <dbReference type="ARBA" id="ARBA00001942"/>
    </source>
</evidence>
<evidence type="ECO:0000256" key="4">
    <source>
        <dbReference type="ARBA" id="ARBA00022485"/>
    </source>
</evidence>
<evidence type="ECO:0000259" key="12">
    <source>
        <dbReference type="Pfam" id="PF01568"/>
    </source>
</evidence>
<dbReference type="CDD" id="cd02767">
    <property type="entry name" value="MopB_ydeP"/>
    <property type="match status" value="1"/>
</dbReference>
<dbReference type="InterPro" id="IPR050123">
    <property type="entry name" value="Prok_molybdopt-oxidoreductase"/>
</dbReference>
<dbReference type="Gene3D" id="3.40.228.10">
    <property type="entry name" value="Dimethylsulfoxide Reductase, domain 2"/>
    <property type="match status" value="1"/>
</dbReference>
<evidence type="ECO:0000256" key="6">
    <source>
        <dbReference type="ARBA" id="ARBA00022723"/>
    </source>
</evidence>
<evidence type="ECO:0000256" key="2">
    <source>
        <dbReference type="ARBA" id="ARBA00001966"/>
    </source>
</evidence>
<keyword evidence="7" id="KW-0560">Oxidoreductase</keyword>
<dbReference type="InterPro" id="IPR006657">
    <property type="entry name" value="MoPterin_dinucl-bd_dom"/>
</dbReference>
<sequence length="779" mass="84913">MTARDVPRDVRRDVSAEPPLEAEAPRIGGRSDAAGGLAAVGATLRHAVGEMGVARAVRTLLRVNQGEGFDCPGCAWPEPEEKRSVAEFCENGAKAVAEEATLARVTPEFFREHNVEALSKQSDHWLGKQGRLVHPMLLDEGASHYRPVSWDEAFSLVASSLRALGSPDEAIFYTSGRTSNEAAFLYQLFVRELGTNNLPDCSNMCHESSGVGLREAIGVGKGTVSLHDFELADAIFVVGQNPGTNHPRMLSALREARQRGCEIVTVNPLPEVGNERFRHPQHPLDLVGEGVPLSTLFLQVRINGDVALFTGLIKEMLEEEERRPGAVLDRAFITRHTHGFEELAAAVREAPWDDIVAQSGVPRDRIRAAAEVAMRSERTIACWAMGLTQHQNGVANVQQVMNFLLLRGNVGRPGAGACPVRGHSNVQGDRTMGIWERPPADFLDRIEKNFGFSPPRRHGFDTVAAIAAMAEGRARVFFALGGNFLSATPDTAFTARALARCDLTAHVSTKLNRAHLVTGRRALILPCLGRTERDVQARGPQFVTVENSMGVVTSSRGNLPPASEVLRSEVAIVAGLARATLGARSRVPWEELTADYDRIRDLIERTIDGFDDFNARVKDPRGFTLPNAAARREFRTGTGKANFIAHPLPRHDLEPGELLMMTIRSHDQYNTTIYGLDDRYRGVRGGRRVVFMNAEDAAERGLAQGDLVDVTSRFSDGERVARAFRVVLYEIPRGNVAAYFPEANVLVPLGSIAEKSHTPASKSIVVRVRSAAAPGDGSA</sequence>
<dbReference type="Proteomes" id="UP000238348">
    <property type="component" value="Chromosome"/>
</dbReference>
<evidence type="ECO:0000256" key="10">
    <source>
        <dbReference type="SAM" id="MobiDB-lite"/>
    </source>
</evidence>
<evidence type="ECO:0000256" key="8">
    <source>
        <dbReference type="ARBA" id="ARBA00023004"/>
    </source>
</evidence>
<evidence type="ECO:0000313" key="13">
    <source>
        <dbReference type="EMBL" id="AUX49046.1"/>
    </source>
</evidence>
<dbReference type="GO" id="GO:0045333">
    <property type="term" value="P:cellular respiration"/>
    <property type="evidence" value="ECO:0007669"/>
    <property type="project" value="UniProtKB-ARBA"/>
</dbReference>
<dbReference type="Gene3D" id="3.40.50.740">
    <property type="match status" value="1"/>
</dbReference>
<reference evidence="13 14" key="1">
    <citation type="submission" date="2015-09" db="EMBL/GenBank/DDBJ databases">
        <title>Sorangium comparison.</title>
        <authorList>
            <person name="Zaburannyi N."/>
            <person name="Bunk B."/>
            <person name="Overmann J."/>
            <person name="Mueller R."/>
        </authorList>
    </citation>
    <scope>NUCLEOTIDE SEQUENCE [LARGE SCALE GENOMIC DNA]</scope>
    <source>
        <strain evidence="13 14">So ce26</strain>
    </source>
</reference>
<comment type="cofactor">
    <cofactor evidence="2">
        <name>[4Fe-4S] cluster</name>
        <dbReference type="ChEBI" id="CHEBI:49883"/>
    </cofactor>
</comment>
<name>A0A2L0FBR1_SORCE</name>
<evidence type="ECO:0000256" key="3">
    <source>
        <dbReference type="ARBA" id="ARBA00010312"/>
    </source>
</evidence>
<dbReference type="GO" id="GO:0043546">
    <property type="term" value="F:molybdopterin cofactor binding"/>
    <property type="evidence" value="ECO:0007669"/>
    <property type="project" value="InterPro"/>
</dbReference>
<dbReference type="InterPro" id="IPR006656">
    <property type="entry name" value="Mopterin_OxRdtase"/>
</dbReference>
<dbReference type="AlphaFoldDB" id="A0A2L0FBR1"/>
<feature type="compositionally biased region" description="Basic and acidic residues" evidence="10">
    <location>
        <begin position="1"/>
        <end position="15"/>
    </location>
</feature>
<dbReference type="SUPFAM" id="SSF50692">
    <property type="entry name" value="ADC-like"/>
    <property type="match status" value="1"/>
</dbReference>
<protein>
    <recommendedName>
        <fullName evidence="15">FdhF/YdeP family oxidoreductase</fullName>
    </recommendedName>
</protein>
<evidence type="ECO:0000259" key="11">
    <source>
        <dbReference type="Pfam" id="PF00384"/>
    </source>
</evidence>
<dbReference type="InterPro" id="IPR041953">
    <property type="entry name" value="YdeP_MopB"/>
</dbReference>
<evidence type="ECO:0000256" key="7">
    <source>
        <dbReference type="ARBA" id="ARBA00023002"/>
    </source>
</evidence>
<dbReference type="InterPro" id="IPR009010">
    <property type="entry name" value="Asp_de-COase-like_dom_sf"/>
</dbReference>